<evidence type="ECO:0000256" key="6">
    <source>
        <dbReference type="ARBA" id="ARBA00023098"/>
    </source>
</evidence>
<dbReference type="Proteomes" id="UP000181898">
    <property type="component" value="Chromosome"/>
</dbReference>
<evidence type="ECO:0000256" key="4">
    <source>
        <dbReference type="ARBA" id="ARBA00022801"/>
    </source>
</evidence>
<keyword evidence="5" id="KW-0442">Lipid degradation</keyword>
<dbReference type="AlphaFoldDB" id="A0A1L3JJV8"/>
<dbReference type="RefSeq" id="WP_072555945.1">
    <property type="nucleotide sequence ID" value="NZ_CP018155.1"/>
</dbReference>
<accession>A0A1L3JJV8</accession>
<comment type="catalytic activity">
    <reaction evidence="1">
        <text>a 1,2-diacyl-sn-glycero-3-phosphocholine + H2O = a 1,2-diacyl-sn-glycero-3-phosphate + choline + H(+)</text>
        <dbReference type="Rhea" id="RHEA:14445"/>
        <dbReference type="ChEBI" id="CHEBI:15354"/>
        <dbReference type="ChEBI" id="CHEBI:15377"/>
        <dbReference type="ChEBI" id="CHEBI:15378"/>
        <dbReference type="ChEBI" id="CHEBI:57643"/>
        <dbReference type="ChEBI" id="CHEBI:58608"/>
        <dbReference type="EC" id="3.1.4.4"/>
    </reaction>
</comment>
<organism evidence="8 9">
    <name type="scientific">Tenacibaculum todarodis</name>
    <dbReference type="NCBI Taxonomy" id="1850252"/>
    <lineage>
        <taxon>Bacteria</taxon>
        <taxon>Pseudomonadati</taxon>
        <taxon>Bacteroidota</taxon>
        <taxon>Flavobacteriia</taxon>
        <taxon>Flavobacteriales</taxon>
        <taxon>Flavobacteriaceae</taxon>
        <taxon>Tenacibaculum</taxon>
    </lineage>
</organism>
<comment type="similarity">
    <text evidence="2">Belongs to the phospholipase D family.</text>
</comment>
<sequence length="267" mass="30885">MTTTTATFTGIKKKIQEQIEKSKSSIKISVAWFTSKDLLGQLIDKVENGCQVEIIISDNIENKRLSFDKFIKLGGKVFIMQTRSGKFLHDKFAVFDENKLIAGSYNWTNSAEYYNHEFIIQSEENILLKQFNIRFKNLKEIVTNYDQLILSSKSELLADTKETEFLKLENELEERFMETIKEANDLGAKINSNNIISYIHNYGAIGGASRLINLGTEKLQSGFIKLWEIKRLDISFESIILQEKYRILFSKEILEKAEKRLKKLEGK</sequence>
<dbReference type="Pfam" id="PF13091">
    <property type="entry name" value="PLDc_2"/>
    <property type="match status" value="1"/>
</dbReference>
<dbReference type="GO" id="GO:0016042">
    <property type="term" value="P:lipid catabolic process"/>
    <property type="evidence" value="ECO:0007669"/>
    <property type="project" value="UniProtKB-KW"/>
</dbReference>
<dbReference type="KEGG" id="ten:LPB136_08655"/>
<dbReference type="Gene3D" id="3.30.870.10">
    <property type="entry name" value="Endonuclease Chain A"/>
    <property type="match status" value="1"/>
</dbReference>
<gene>
    <name evidence="8" type="ORF">LPB136_08655</name>
</gene>
<keyword evidence="9" id="KW-1185">Reference proteome</keyword>
<dbReference type="PROSITE" id="PS50035">
    <property type="entry name" value="PLD"/>
    <property type="match status" value="1"/>
</dbReference>
<evidence type="ECO:0000256" key="2">
    <source>
        <dbReference type="ARBA" id="ARBA00008664"/>
    </source>
</evidence>
<dbReference type="OrthoDB" id="9762009at2"/>
<reference evidence="8 9" key="1">
    <citation type="submission" date="2016-11" db="EMBL/GenBank/DDBJ databases">
        <title>Tenacibaculum sp. LPB0136, isolated from marine environment.</title>
        <authorList>
            <person name="Kim E."/>
            <person name="Yi H."/>
        </authorList>
    </citation>
    <scope>NUCLEOTIDE SEQUENCE [LARGE SCALE GENOMIC DNA]</scope>
    <source>
        <strain evidence="8 9">LPB0136</strain>
    </source>
</reference>
<dbReference type="InterPro" id="IPR051406">
    <property type="entry name" value="PLD_domain"/>
</dbReference>
<dbReference type="InterPro" id="IPR001736">
    <property type="entry name" value="PLipase_D/transphosphatidylase"/>
</dbReference>
<evidence type="ECO:0000256" key="3">
    <source>
        <dbReference type="ARBA" id="ARBA00012027"/>
    </source>
</evidence>
<dbReference type="GO" id="GO:0006793">
    <property type="term" value="P:phosphorus metabolic process"/>
    <property type="evidence" value="ECO:0007669"/>
    <property type="project" value="UniProtKB-ARBA"/>
</dbReference>
<protein>
    <recommendedName>
        <fullName evidence="3">phospholipase D</fullName>
        <ecNumber evidence="3">3.1.4.4</ecNumber>
    </recommendedName>
</protein>
<dbReference type="SUPFAM" id="SSF56024">
    <property type="entry name" value="Phospholipase D/nuclease"/>
    <property type="match status" value="1"/>
</dbReference>
<dbReference type="EC" id="3.1.4.4" evidence="3"/>
<proteinExistence type="inferred from homology"/>
<keyword evidence="4" id="KW-0378">Hydrolase</keyword>
<dbReference type="GO" id="GO:0004630">
    <property type="term" value="F:phospholipase D activity"/>
    <property type="evidence" value="ECO:0007669"/>
    <property type="project" value="UniProtKB-EC"/>
</dbReference>
<dbReference type="PANTHER" id="PTHR43856:SF1">
    <property type="entry name" value="MITOCHONDRIAL CARDIOLIPIN HYDROLASE"/>
    <property type="match status" value="1"/>
</dbReference>
<feature type="domain" description="PLD phosphodiesterase" evidence="7">
    <location>
        <begin position="84"/>
        <end position="111"/>
    </location>
</feature>
<evidence type="ECO:0000259" key="7">
    <source>
        <dbReference type="PROSITE" id="PS50035"/>
    </source>
</evidence>
<dbReference type="PANTHER" id="PTHR43856">
    <property type="entry name" value="CARDIOLIPIN HYDROLASE"/>
    <property type="match status" value="1"/>
</dbReference>
<dbReference type="InterPro" id="IPR025202">
    <property type="entry name" value="PLD-like_dom"/>
</dbReference>
<dbReference type="EMBL" id="CP018155">
    <property type="protein sequence ID" value="APG65420.1"/>
    <property type="molecule type" value="Genomic_DNA"/>
</dbReference>
<evidence type="ECO:0000313" key="9">
    <source>
        <dbReference type="Proteomes" id="UP000181898"/>
    </source>
</evidence>
<evidence type="ECO:0000256" key="1">
    <source>
        <dbReference type="ARBA" id="ARBA00000798"/>
    </source>
</evidence>
<keyword evidence="6" id="KW-0443">Lipid metabolism</keyword>
<evidence type="ECO:0000256" key="5">
    <source>
        <dbReference type="ARBA" id="ARBA00022963"/>
    </source>
</evidence>
<dbReference type="GO" id="GO:0016891">
    <property type="term" value="F:RNA endonuclease activity producing 5'-phosphomonoesters, hydrolytic mechanism"/>
    <property type="evidence" value="ECO:0007669"/>
    <property type="project" value="TreeGrafter"/>
</dbReference>
<dbReference type="STRING" id="1850252.LPB136_08655"/>
<name>A0A1L3JJV8_9FLAO</name>
<evidence type="ECO:0000313" key="8">
    <source>
        <dbReference type="EMBL" id="APG65420.1"/>
    </source>
</evidence>